<dbReference type="Proteomes" id="UP000449678">
    <property type="component" value="Unassembled WGS sequence"/>
</dbReference>
<evidence type="ECO:0000313" key="2">
    <source>
        <dbReference type="EMBL" id="MYM82694.1"/>
    </source>
</evidence>
<dbReference type="EMBL" id="WWCP01000012">
    <property type="protein sequence ID" value="MYM82694.1"/>
    <property type="molecule type" value="Genomic_DNA"/>
</dbReference>
<name>A0A6L8MJG3_9BURK</name>
<evidence type="ECO:0000313" key="3">
    <source>
        <dbReference type="Proteomes" id="UP000449678"/>
    </source>
</evidence>
<evidence type="ECO:0000313" key="4">
    <source>
        <dbReference type="Proteomes" id="UP000474565"/>
    </source>
</evidence>
<evidence type="ECO:0000313" key="1">
    <source>
        <dbReference type="EMBL" id="MYM33507.1"/>
    </source>
</evidence>
<reference evidence="3 4" key="1">
    <citation type="submission" date="2019-12" db="EMBL/GenBank/DDBJ databases">
        <title>Novel species isolated from a subtropical stream in China.</title>
        <authorList>
            <person name="Lu H."/>
        </authorList>
    </citation>
    <scope>NUCLEOTIDE SEQUENCE [LARGE SCALE GENOMIC DNA]</scope>
    <source>
        <strain evidence="2 4">FT50W</strain>
        <strain evidence="1 3">FT94W</strain>
    </source>
</reference>
<organism evidence="2 4">
    <name type="scientific">Duganella lactea</name>
    <dbReference type="NCBI Taxonomy" id="2692173"/>
    <lineage>
        <taxon>Bacteria</taxon>
        <taxon>Pseudomonadati</taxon>
        <taxon>Pseudomonadota</taxon>
        <taxon>Betaproteobacteria</taxon>
        <taxon>Burkholderiales</taxon>
        <taxon>Oxalobacteraceae</taxon>
        <taxon>Telluria group</taxon>
        <taxon>Duganella</taxon>
    </lineage>
</organism>
<proteinExistence type="predicted"/>
<sequence>MNDPFFQALSQSAADFQKVVWPVVSSFPVVGGGTLKPVEAVATADFKDDLDLLAGIDAWQVDKGVPMMRGLASRVQWSNRYDTFSIRYRVPSGQPTEFAKRLTSIQNRDKGHLFPHFTVQAFLDQQGGNLLSCAVIETATLFAVAQEMDNKGIFQNSYYPEKFGIKTLPNGTEFIYLQWDFLIYRGLLKSENVFRLN</sequence>
<dbReference type="EMBL" id="WWCO01000002">
    <property type="protein sequence ID" value="MYM33507.1"/>
    <property type="molecule type" value="Genomic_DNA"/>
</dbReference>
<keyword evidence="3" id="KW-1185">Reference proteome</keyword>
<gene>
    <name evidence="1" type="ORF">GTP38_04045</name>
    <name evidence="2" type="ORF">GTP44_12085</name>
</gene>
<comment type="caution">
    <text evidence="2">The sequence shown here is derived from an EMBL/GenBank/DDBJ whole genome shotgun (WGS) entry which is preliminary data.</text>
</comment>
<dbReference type="AlphaFoldDB" id="A0A6L8MJG3"/>
<protein>
    <submittedName>
        <fullName evidence="2">Uncharacterized protein</fullName>
    </submittedName>
</protein>
<dbReference type="RefSeq" id="WP_160988893.1">
    <property type="nucleotide sequence ID" value="NZ_WWCO01000002.1"/>
</dbReference>
<dbReference type="Proteomes" id="UP000474565">
    <property type="component" value="Unassembled WGS sequence"/>
</dbReference>
<accession>A0A6L8MJG3</accession>